<gene>
    <name evidence="2" type="ORF">J2X19_000526</name>
</gene>
<accession>A0ABU2C3H3</accession>
<protein>
    <submittedName>
        <fullName evidence="2">Uncharacterized protein</fullName>
    </submittedName>
</protein>
<comment type="caution">
    <text evidence="2">The sequence shown here is derived from an EMBL/GenBank/DDBJ whole genome shotgun (WGS) entry which is preliminary data.</text>
</comment>
<name>A0ABU2C3H3_9BURK</name>
<proteinExistence type="predicted"/>
<evidence type="ECO:0000313" key="3">
    <source>
        <dbReference type="Proteomes" id="UP001180487"/>
    </source>
</evidence>
<evidence type="ECO:0000313" key="2">
    <source>
        <dbReference type="EMBL" id="MDR7375868.1"/>
    </source>
</evidence>
<dbReference type="RefSeq" id="WP_310370393.1">
    <property type="nucleotide sequence ID" value="NZ_JAVDXT010000001.1"/>
</dbReference>
<reference evidence="2 3" key="1">
    <citation type="submission" date="2023-07" db="EMBL/GenBank/DDBJ databases">
        <title>Sorghum-associated microbial communities from plants grown in Nebraska, USA.</title>
        <authorList>
            <person name="Schachtman D."/>
        </authorList>
    </citation>
    <scope>NUCLEOTIDE SEQUENCE [LARGE SCALE GENOMIC DNA]</scope>
    <source>
        <strain evidence="2 3">BE313</strain>
    </source>
</reference>
<dbReference type="Proteomes" id="UP001180487">
    <property type="component" value="Unassembled WGS sequence"/>
</dbReference>
<keyword evidence="3" id="KW-1185">Reference proteome</keyword>
<keyword evidence="1" id="KW-0732">Signal</keyword>
<feature type="signal peptide" evidence="1">
    <location>
        <begin position="1"/>
        <end position="22"/>
    </location>
</feature>
<feature type="chain" id="PRO_5046707240" evidence="1">
    <location>
        <begin position="23"/>
        <end position="103"/>
    </location>
</feature>
<sequence length="103" mass="11244">MKLVYRFALLITMAIASFPSFAELVGVVITPDGYEVGEIKSKLATPAVDEVVRLSPSRVLMLVCLATPPAKIIQFEREFRARHKAPLQLATSDKACPTKGSRA</sequence>
<evidence type="ECO:0000256" key="1">
    <source>
        <dbReference type="SAM" id="SignalP"/>
    </source>
</evidence>
<organism evidence="2 3">
    <name type="scientific">Rhodoferax ferrireducens</name>
    <dbReference type="NCBI Taxonomy" id="192843"/>
    <lineage>
        <taxon>Bacteria</taxon>
        <taxon>Pseudomonadati</taxon>
        <taxon>Pseudomonadota</taxon>
        <taxon>Betaproteobacteria</taxon>
        <taxon>Burkholderiales</taxon>
        <taxon>Comamonadaceae</taxon>
        <taxon>Rhodoferax</taxon>
    </lineage>
</organism>
<dbReference type="EMBL" id="JAVDXT010000001">
    <property type="protein sequence ID" value="MDR7375868.1"/>
    <property type="molecule type" value="Genomic_DNA"/>
</dbReference>